<evidence type="ECO:0000256" key="1">
    <source>
        <dbReference type="SAM" id="Phobius"/>
    </source>
</evidence>
<keyword evidence="1" id="KW-0812">Transmembrane</keyword>
<name>A0A0G4IXG2_PLABS</name>
<feature type="transmembrane region" description="Helical" evidence="1">
    <location>
        <begin position="164"/>
        <end position="183"/>
    </location>
</feature>
<sequence length="348" mass="38365">MVSIKVMIVLIASAVLAAAALDNTTDVVDGPVHVPASQLLSVAVRGLDAIRQTLAHPSRAPFLRDSIVAALVASVTMLPDGVPRVPFLQLVVSSWAMKRLMESMGETSAVPRYGDQAESTRRGYGDQMALNGEVMNLWRPLGAMVAFLSAFSALTSLATGCSLWTVPGYYAAGLLAFYLWHLAAHHTKGEMHRIHMVHHHHSFPPRDFYGDVTRAVRRFYPNGTPTLLDLLNPFLSTTSSWHHEGPLAVGMFLILAIGRQFMGTSSATTAFVLAGYIIMALLGSALHISFHIRGFELEPYAWYRELRTVHYLHHLDDVNFAMVNVFIDVLFGTLKVRHALPDRFHPAT</sequence>
<evidence type="ECO:0000313" key="4">
    <source>
        <dbReference type="EMBL" id="SPQ97110.1"/>
    </source>
</evidence>
<dbReference type="EMBL" id="CDSF01000093">
    <property type="protein sequence ID" value="CEO99731.1"/>
    <property type="molecule type" value="Genomic_DNA"/>
</dbReference>
<reference evidence="3" key="1">
    <citation type="submission" date="2015-02" db="EMBL/GenBank/DDBJ databases">
        <authorList>
            <person name="Chooi Y.-H."/>
        </authorList>
    </citation>
    <scope>NUCLEOTIDE SEQUENCE [LARGE SCALE GENOMIC DNA]</scope>
    <source>
        <strain evidence="3">E3</strain>
    </source>
</reference>
<dbReference type="EMBL" id="OVEO01000007">
    <property type="protein sequence ID" value="SPQ97110.1"/>
    <property type="molecule type" value="Genomic_DNA"/>
</dbReference>
<organism evidence="3 5">
    <name type="scientific">Plasmodiophora brassicae</name>
    <name type="common">Clubroot disease agent</name>
    <dbReference type="NCBI Taxonomy" id="37360"/>
    <lineage>
        <taxon>Eukaryota</taxon>
        <taxon>Sar</taxon>
        <taxon>Rhizaria</taxon>
        <taxon>Endomyxa</taxon>
        <taxon>Phytomyxea</taxon>
        <taxon>Plasmodiophorida</taxon>
        <taxon>Plasmodiophoridae</taxon>
        <taxon>Plasmodiophora</taxon>
    </lineage>
</organism>
<keyword evidence="5" id="KW-1185">Reference proteome</keyword>
<keyword evidence="4" id="KW-0496">Mitochondrion</keyword>
<dbReference type="OrthoDB" id="10602358at2759"/>
<proteinExistence type="predicted"/>
<accession>A0A0G4IXG2</accession>
<reference evidence="4 6" key="2">
    <citation type="submission" date="2018-03" db="EMBL/GenBank/DDBJ databases">
        <authorList>
            <person name="Fogelqvist J."/>
        </authorList>
    </citation>
    <scope>NUCLEOTIDE SEQUENCE [LARGE SCALE GENOMIC DNA]</scope>
</reference>
<feature type="transmembrane region" description="Helical" evidence="1">
    <location>
        <begin position="268"/>
        <end position="290"/>
    </location>
</feature>
<gene>
    <name evidence="3" type="ORF">PBRA_007464</name>
    <name evidence="4" type="ORF">PLBR_LOCUS4325</name>
</gene>
<feature type="chain" id="PRO_5036293176" description="Fatty acid hydroxylase domain-containing protein" evidence="2">
    <location>
        <begin position="20"/>
        <end position="348"/>
    </location>
</feature>
<keyword evidence="2" id="KW-0732">Signal</keyword>
<dbReference type="Proteomes" id="UP000039324">
    <property type="component" value="Unassembled WGS sequence"/>
</dbReference>
<feature type="transmembrane region" description="Helical" evidence="1">
    <location>
        <begin position="137"/>
        <end position="158"/>
    </location>
</feature>
<evidence type="ECO:0008006" key="7">
    <source>
        <dbReference type="Google" id="ProtNLM"/>
    </source>
</evidence>
<evidence type="ECO:0000313" key="5">
    <source>
        <dbReference type="Proteomes" id="UP000039324"/>
    </source>
</evidence>
<evidence type="ECO:0000313" key="3">
    <source>
        <dbReference type="EMBL" id="CEO99731.1"/>
    </source>
</evidence>
<feature type="signal peptide" evidence="2">
    <location>
        <begin position="1"/>
        <end position="19"/>
    </location>
</feature>
<evidence type="ECO:0000313" key="6">
    <source>
        <dbReference type="Proteomes" id="UP000290189"/>
    </source>
</evidence>
<evidence type="ECO:0000256" key="2">
    <source>
        <dbReference type="SAM" id="SignalP"/>
    </source>
</evidence>
<keyword evidence="1" id="KW-0472">Membrane</keyword>
<protein>
    <recommendedName>
        <fullName evidence="7">Fatty acid hydroxylase domain-containing protein</fullName>
    </recommendedName>
</protein>
<keyword evidence="1" id="KW-1133">Transmembrane helix</keyword>
<geneLocation type="mitochondrion" evidence="4"/>
<dbReference type="Proteomes" id="UP000290189">
    <property type="component" value="Unassembled WGS sequence"/>
</dbReference>
<dbReference type="AlphaFoldDB" id="A0A0G4IXG2"/>